<dbReference type="OrthoDB" id="6353266at2"/>
<dbReference type="EMBL" id="PGGC01000232">
    <property type="protein sequence ID" value="PJG57421.1"/>
    <property type="molecule type" value="Genomic_DNA"/>
</dbReference>
<dbReference type="Proteomes" id="UP000235861">
    <property type="component" value="Unassembled WGS sequence"/>
</dbReference>
<dbReference type="Pfam" id="PF13503">
    <property type="entry name" value="DUF4123"/>
    <property type="match status" value="1"/>
</dbReference>
<evidence type="ECO:0000313" key="3">
    <source>
        <dbReference type="Proteomes" id="UP000235861"/>
    </source>
</evidence>
<evidence type="ECO:0000259" key="1">
    <source>
        <dbReference type="Pfam" id="PF13503"/>
    </source>
</evidence>
<keyword evidence="3" id="KW-1185">Reference proteome</keyword>
<accession>A0A2H9U082</accession>
<dbReference type="AlphaFoldDB" id="A0A2H9U082"/>
<dbReference type="RefSeq" id="WP_100295392.1">
    <property type="nucleotide sequence ID" value="NZ_PGGC01000232.1"/>
</dbReference>
<reference evidence="2 3" key="1">
    <citation type="submission" date="2017-11" db="EMBL/GenBank/DDBJ databases">
        <title>Draft genome sequence of environmental isolate Aeromonas cavernicola sp. nov. MDC 2508.</title>
        <authorList>
            <person name="Colston S.M."/>
            <person name="Navarro A."/>
            <person name="Martinez-Murcia A.J."/>
            <person name="Graf J."/>
        </authorList>
    </citation>
    <scope>NUCLEOTIDE SEQUENCE [LARGE SCALE GENOMIC DNA]</scope>
    <source>
        <strain evidence="2 3">MDC 2508</strain>
    </source>
</reference>
<dbReference type="InterPro" id="IPR025391">
    <property type="entry name" value="DUF4123"/>
</dbReference>
<sequence length="289" mass="32791">MIPALPDITLAAGERLYLLLDGAQLPALERTLFELIDSPAYQPIYLYAPWDGLREASPLLVAANPVLLAWYQQQSAKAGYLLSSYLPLLPLAELLRQVIEVESPYGSRVLLKMAQPEGMARLLVDDTPLLWQGLNQVWLPVRQKILPNGPVHWWHKRVSDTLAERQDERLRLNDQQWARLGEVSWLDTLDTIAQHMRKWFPARLIQQANQAEWIAYWADWAYGRGFTSAADLLSFFNVLGFIGTEWHDGNQYPDIHALIIQHSAHTPAQRIAHAVELAETAHKKQGVAG</sequence>
<comment type="caution">
    <text evidence="2">The sequence shown here is derived from an EMBL/GenBank/DDBJ whole genome shotgun (WGS) entry which is preliminary data.</text>
</comment>
<proteinExistence type="predicted"/>
<protein>
    <recommendedName>
        <fullName evidence="1">DUF4123 domain-containing protein</fullName>
    </recommendedName>
</protein>
<organism evidence="2 3">
    <name type="scientific">Aeromonas cavernicola</name>
    <dbReference type="NCBI Taxonomy" id="1006623"/>
    <lineage>
        <taxon>Bacteria</taxon>
        <taxon>Pseudomonadati</taxon>
        <taxon>Pseudomonadota</taxon>
        <taxon>Gammaproteobacteria</taxon>
        <taxon>Aeromonadales</taxon>
        <taxon>Aeromonadaceae</taxon>
        <taxon>Aeromonas</taxon>
    </lineage>
</organism>
<name>A0A2H9U082_9GAMM</name>
<evidence type="ECO:0000313" key="2">
    <source>
        <dbReference type="EMBL" id="PJG57421.1"/>
    </source>
</evidence>
<feature type="domain" description="DUF4123" evidence="1">
    <location>
        <begin position="16"/>
        <end position="123"/>
    </location>
</feature>
<gene>
    <name evidence="2" type="ORF">CUC53_18125</name>
</gene>